<dbReference type="SUPFAM" id="SSF81301">
    <property type="entry name" value="Nucleotidyltransferase"/>
    <property type="match status" value="1"/>
</dbReference>
<reference evidence="3 4" key="1">
    <citation type="submission" date="2019-03" db="EMBL/GenBank/DDBJ databases">
        <title>Draft genome sequences of novel Actinobacteria.</title>
        <authorList>
            <person name="Sahin N."/>
            <person name="Ay H."/>
            <person name="Saygin H."/>
        </authorList>
    </citation>
    <scope>NUCLEOTIDE SEQUENCE [LARGE SCALE GENOMIC DNA]</scope>
    <source>
        <strain evidence="3 4">JCM 13523</strain>
    </source>
</reference>
<dbReference type="OrthoDB" id="7058480at2"/>
<proteinExistence type="predicted"/>
<feature type="domain" description="Adenylyltransferase AadA C-terminal" evidence="2">
    <location>
        <begin position="158"/>
        <end position="247"/>
    </location>
</feature>
<dbReference type="Proteomes" id="UP000295124">
    <property type="component" value="Unassembled WGS sequence"/>
</dbReference>
<gene>
    <name evidence="3" type="ORF">E1263_23850</name>
</gene>
<evidence type="ECO:0000256" key="1">
    <source>
        <dbReference type="ARBA" id="ARBA00022679"/>
    </source>
</evidence>
<keyword evidence="4" id="KW-1185">Reference proteome</keyword>
<dbReference type="Gene3D" id="3.30.460.10">
    <property type="entry name" value="Beta Polymerase, domain 2"/>
    <property type="match status" value="1"/>
</dbReference>
<sequence length="271" mass="29467">MVTHESGRAQSWADCDADVREYVLGAVRAAGLADAWVYVHGSLAMGCFYRAKSDVDLLVVVPEALTPVERERVARGFAGTAAARPVLGDLEVSVLTRAQAATHEHPRPYEVHYSAMWTDAILEGRLDYTGSGEDPDLAAHLTVVRKRGVAVSGPAPDEVFAPVPYADYRAAVAADLDDVLTGDALLESPYYGVLNACRVLATQEPDTVLSKEEGALWAREHLPPEHQAIVEQALSCYRNAELLSAKERDTDGHDWDAAALLSFRDWVLTQV</sequence>
<dbReference type="AlphaFoldDB" id="A0A4R4ZFQ9"/>
<dbReference type="Pfam" id="PF13427">
    <property type="entry name" value="AadA_C"/>
    <property type="match status" value="1"/>
</dbReference>
<keyword evidence="1" id="KW-0808">Transferase</keyword>
<name>A0A4R4ZFQ9_9ACTN</name>
<evidence type="ECO:0000259" key="2">
    <source>
        <dbReference type="Pfam" id="PF13427"/>
    </source>
</evidence>
<dbReference type="InterPro" id="IPR025184">
    <property type="entry name" value="AadA_C"/>
</dbReference>
<protein>
    <submittedName>
        <fullName evidence="3">DUF4111 domain-containing protein</fullName>
    </submittedName>
</protein>
<dbReference type="EMBL" id="SMKX01000075">
    <property type="protein sequence ID" value="TDD57408.1"/>
    <property type="molecule type" value="Genomic_DNA"/>
</dbReference>
<comment type="caution">
    <text evidence="3">The sequence shown here is derived from an EMBL/GenBank/DDBJ whole genome shotgun (WGS) entry which is preliminary data.</text>
</comment>
<evidence type="ECO:0000313" key="3">
    <source>
        <dbReference type="EMBL" id="TDD57408.1"/>
    </source>
</evidence>
<dbReference type="InterPro" id="IPR043519">
    <property type="entry name" value="NT_sf"/>
</dbReference>
<dbReference type="CDD" id="cd05403">
    <property type="entry name" value="NT_KNTase_like"/>
    <property type="match status" value="1"/>
</dbReference>
<organism evidence="3 4">
    <name type="scientific">Kribbella antibiotica</name>
    <dbReference type="NCBI Taxonomy" id="190195"/>
    <lineage>
        <taxon>Bacteria</taxon>
        <taxon>Bacillati</taxon>
        <taxon>Actinomycetota</taxon>
        <taxon>Actinomycetes</taxon>
        <taxon>Propionibacteriales</taxon>
        <taxon>Kribbellaceae</taxon>
        <taxon>Kribbella</taxon>
    </lineage>
</organism>
<evidence type="ECO:0000313" key="4">
    <source>
        <dbReference type="Proteomes" id="UP000295124"/>
    </source>
</evidence>
<dbReference type="GO" id="GO:0016740">
    <property type="term" value="F:transferase activity"/>
    <property type="evidence" value="ECO:0007669"/>
    <property type="project" value="UniProtKB-KW"/>
</dbReference>
<accession>A0A4R4ZFQ9</accession>
<dbReference type="RefSeq" id="WP_132171030.1">
    <property type="nucleotide sequence ID" value="NZ_SMKX01000075.1"/>
</dbReference>